<dbReference type="AlphaFoldDB" id="A0A0G4EYW0"/>
<keyword evidence="2" id="KW-1185">Reference proteome</keyword>
<name>A0A0G4EYW0_VITBC</name>
<sequence>MQPTGAAPSSRPPSPALFQPADLFDLSLPISKMAAMAMATDDAKRAALRSQLATRTRQQELLGHTAETVNSTVLNALQQHIHKAITRLGLVDVLAFDIGGDVEAGLKVVYVLERGSGEEWRAMGRFLRLAFICGLTPADATRPLRLSADSLPTATAFHQMPLAMAIYKIIGQQLTHRGTSLALQPADNDRSYRIGGVTFGVVALGELPAAHRYAEGYKRTDPVIRRGGRLYHSFSAFLLYAVLFWWSDGVGEMRVLWAHIGSDDPRYRRLVTDAIIEGLGIAVDWRYDGGDLNAAAQVSDHRRVIVSGFRPGHTVAAALWMRYGDIQLFKTEAPVADRSQPLADRYTVSAGAARRVLRLFGLESDVIDRGTVVG</sequence>
<gene>
    <name evidence="1" type="ORF">Vbra_200</name>
</gene>
<proteinExistence type="predicted"/>
<protein>
    <submittedName>
        <fullName evidence="1">Uncharacterized protein</fullName>
    </submittedName>
</protein>
<evidence type="ECO:0000313" key="2">
    <source>
        <dbReference type="Proteomes" id="UP000041254"/>
    </source>
</evidence>
<dbReference type="PhylomeDB" id="A0A0G4EYW0"/>
<accession>A0A0G4EYW0</accession>
<dbReference type="Proteomes" id="UP000041254">
    <property type="component" value="Unassembled WGS sequence"/>
</dbReference>
<dbReference type="EMBL" id="CDMY01000350">
    <property type="protein sequence ID" value="CEM04352.1"/>
    <property type="molecule type" value="Genomic_DNA"/>
</dbReference>
<reference evidence="1 2" key="1">
    <citation type="submission" date="2014-11" db="EMBL/GenBank/DDBJ databases">
        <authorList>
            <person name="Zhu J."/>
            <person name="Qi W."/>
            <person name="Song R."/>
        </authorList>
    </citation>
    <scope>NUCLEOTIDE SEQUENCE [LARGE SCALE GENOMIC DNA]</scope>
</reference>
<organism evidence="1 2">
    <name type="scientific">Vitrella brassicaformis (strain CCMP3155)</name>
    <dbReference type="NCBI Taxonomy" id="1169540"/>
    <lineage>
        <taxon>Eukaryota</taxon>
        <taxon>Sar</taxon>
        <taxon>Alveolata</taxon>
        <taxon>Colpodellida</taxon>
        <taxon>Vitrellaceae</taxon>
        <taxon>Vitrella</taxon>
    </lineage>
</organism>
<dbReference type="InParanoid" id="A0A0G4EYW0"/>
<dbReference type="VEuPathDB" id="CryptoDB:Vbra_200"/>
<evidence type="ECO:0000313" key="1">
    <source>
        <dbReference type="EMBL" id="CEM04352.1"/>
    </source>
</evidence>